<comment type="function">
    <text evidence="2">Catalyzes the isomerization between 2-isopropylmalate and 3-isopropylmalate, via the formation of 2-isopropylmaleate.</text>
</comment>
<comment type="similarity">
    <text evidence="4">Belongs to the LeuD family. LeuD type 1 subfamily.</text>
</comment>
<evidence type="ECO:0000256" key="1">
    <source>
        <dbReference type="ARBA" id="ARBA00000491"/>
    </source>
</evidence>
<dbReference type="EMBL" id="JABFCX010000003">
    <property type="protein sequence ID" value="NNU16869.1"/>
    <property type="molecule type" value="Genomic_DNA"/>
</dbReference>
<dbReference type="PANTHER" id="PTHR43345:SF5">
    <property type="entry name" value="3-ISOPROPYLMALATE DEHYDRATASE SMALL SUBUNIT"/>
    <property type="match status" value="1"/>
</dbReference>
<reference evidence="12 13" key="1">
    <citation type="submission" date="2020-05" db="EMBL/GenBank/DDBJ databases">
        <title>Parvularcula mediterraneae sp. nov., isolated from polypropylene straw from shallow seawater of the seashore of Laganas in Zakynthos island, Greece.</title>
        <authorList>
            <person name="Szabo I."/>
            <person name="Al-Omari J."/>
            <person name="Rado J."/>
            <person name="Szerdahelyi G.S."/>
        </authorList>
    </citation>
    <scope>NUCLEOTIDE SEQUENCE [LARGE SCALE GENOMIC DNA]</scope>
    <source>
        <strain evidence="12 13">ZS-1/3</strain>
    </source>
</reference>
<evidence type="ECO:0000256" key="8">
    <source>
        <dbReference type="ARBA" id="ARBA00022605"/>
    </source>
</evidence>
<dbReference type="InterPro" id="IPR004431">
    <property type="entry name" value="3-IsopropMal_deHydase_ssu"/>
</dbReference>
<evidence type="ECO:0000256" key="4">
    <source>
        <dbReference type="ARBA" id="ARBA00009845"/>
    </source>
</evidence>
<dbReference type="InterPro" id="IPR000573">
    <property type="entry name" value="AconitaseA/IPMdHydase_ssu_swvl"/>
</dbReference>
<evidence type="ECO:0000256" key="5">
    <source>
        <dbReference type="ARBA" id="ARBA00011271"/>
    </source>
</evidence>
<dbReference type="UniPathway" id="UPA00048">
    <property type="reaction ID" value="UER00071"/>
</dbReference>
<keyword evidence="7" id="KW-0432">Leucine biosynthesis</keyword>
<dbReference type="InterPro" id="IPR015928">
    <property type="entry name" value="Aconitase/3IPM_dehydase_swvl"/>
</dbReference>
<dbReference type="EC" id="4.2.1.33" evidence="6"/>
<evidence type="ECO:0000259" key="11">
    <source>
        <dbReference type="Pfam" id="PF00694"/>
    </source>
</evidence>
<gene>
    <name evidence="12" type="primary">leuD</name>
    <name evidence="12" type="ORF">HK107_11120</name>
</gene>
<organism evidence="12 13">
    <name type="scientific">Parvularcula mediterranea</name>
    <dbReference type="NCBI Taxonomy" id="2732508"/>
    <lineage>
        <taxon>Bacteria</taxon>
        <taxon>Pseudomonadati</taxon>
        <taxon>Pseudomonadota</taxon>
        <taxon>Alphaproteobacteria</taxon>
        <taxon>Parvularculales</taxon>
        <taxon>Parvularculaceae</taxon>
        <taxon>Parvularcula</taxon>
    </lineage>
</organism>
<sequence length="192" mass="21236">MIEAFTKLTSKTIVLPQTNIDTDQIIPARFLTTTDRDGLGDFAFRDWRFDQHGNKMAHPLNARDPEAVKVIVAGDNFGCGSSREHAPWALTALGFRAVISSSFGDIFRSNALKNGLLPVQVDPVTLRLLMECDGHEVTIYLEEEELRFGNHVVPFLTEPFSRKCLLEGRDTLGVLLGAVADIEAFEADQGAF</sequence>
<evidence type="ECO:0000313" key="13">
    <source>
        <dbReference type="Proteomes" id="UP000536835"/>
    </source>
</evidence>
<keyword evidence="9 12" id="KW-0456">Lyase</keyword>
<dbReference type="GO" id="GO:0009098">
    <property type="term" value="P:L-leucine biosynthetic process"/>
    <property type="evidence" value="ECO:0007669"/>
    <property type="project" value="UniProtKB-UniPathway"/>
</dbReference>
<comment type="caution">
    <text evidence="12">The sequence shown here is derived from an EMBL/GenBank/DDBJ whole genome shotgun (WGS) entry which is preliminary data.</text>
</comment>
<evidence type="ECO:0000256" key="10">
    <source>
        <dbReference type="ARBA" id="ARBA00023304"/>
    </source>
</evidence>
<dbReference type="Proteomes" id="UP000536835">
    <property type="component" value="Unassembled WGS sequence"/>
</dbReference>
<dbReference type="Gene3D" id="3.20.19.10">
    <property type="entry name" value="Aconitase, domain 4"/>
    <property type="match status" value="1"/>
</dbReference>
<dbReference type="AlphaFoldDB" id="A0A7Y3W5Q5"/>
<keyword evidence="8" id="KW-0028">Amino-acid biosynthesis</keyword>
<comment type="subunit">
    <text evidence="5">Heterodimer of LeuC and LeuD.</text>
</comment>
<evidence type="ECO:0000256" key="6">
    <source>
        <dbReference type="ARBA" id="ARBA00011998"/>
    </source>
</evidence>
<proteinExistence type="inferred from homology"/>
<comment type="pathway">
    <text evidence="3">Amino-acid biosynthesis; L-leucine biosynthesis; L-leucine from 3-methyl-2-oxobutanoate: step 2/4.</text>
</comment>
<dbReference type="NCBIfam" id="TIGR00171">
    <property type="entry name" value="leuD"/>
    <property type="match status" value="1"/>
</dbReference>
<dbReference type="Pfam" id="PF00694">
    <property type="entry name" value="Aconitase_C"/>
    <property type="match status" value="1"/>
</dbReference>
<evidence type="ECO:0000256" key="9">
    <source>
        <dbReference type="ARBA" id="ARBA00023239"/>
    </source>
</evidence>
<protein>
    <recommendedName>
        <fullName evidence="6">3-isopropylmalate dehydratase</fullName>
        <ecNumber evidence="6">4.2.1.33</ecNumber>
    </recommendedName>
</protein>
<accession>A0A7Y3W5Q5</accession>
<dbReference type="GO" id="GO:0003861">
    <property type="term" value="F:3-isopropylmalate dehydratase activity"/>
    <property type="evidence" value="ECO:0007669"/>
    <property type="project" value="UniProtKB-EC"/>
</dbReference>
<dbReference type="RefSeq" id="WP_173199741.1">
    <property type="nucleotide sequence ID" value="NZ_JABFCX010000003.1"/>
</dbReference>
<evidence type="ECO:0000313" key="12">
    <source>
        <dbReference type="EMBL" id="NNU16869.1"/>
    </source>
</evidence>
<feature type="domain" description="Aconitase A/isopropylmalate dehydratase small subunit swivel" evidence="11">
    <location>
        <begin position="3"/>
        <end position="122"/>
    </location>
</feature>
<evidence type="ECO:0000256" key="7">
    <source>
        <dbReference type="ARBA" id="ARBA00022430"/>
    </source>
</evidence>
<dbReference type="GO" id="GO:0009316">
    <property type="term" value="C:3-isopropylmalate dehydratase complex"/>
    <property type="evidence" value="ECO:0007669"/>
    <property type="project" value="InterPro"/>
</dbReference>
<evidence type="ECO:0000256" key="2">
    <source>
        <dbReference type="ARBA" id="ARBA00002695"/>
    </source>
</evidence>
<comment type="catalytic activity">
    <reaction evidence="1">
        <text>(2R,3S)-3-isopropylmalate = (2S)-2-isopropylmalate</text>
        <dbReference type="Rhea" id="RHEA:32287"/>
        <dbReference type="ChEBI" id="CHEBI:1178"/>
        <dbReference type="ChEBI" id="CHEBI:35121"/>
        <dbReference type="EC" id="4.2.1.33"/>
    </reaction>
</comment>
<name>A0A7Y3W5Q5_9PROT</name>
<dbReference type="NCBIfam" id="NF002458">
    <property type="entry name" value="PRK01641.1"/>
    <property type="match status" value="1"/>
</dbReference>
<dbReference type="InterPro" id="IPR033940">
    <property type="entry name" value="IPMI_Swivel"/>
</dbReference>
<dbReference type="InterPro" id="IPR050075">
    <property type="entry name" value="LeuD"/>
</dbReference>
<keyword evidence="10" id="KW-0100">Branched-chain amino acid biosynthesis</keyword>
<dbReference type="PANTHER" id="PTHR43345">
    <property type="entry name" value="3-ISOPROPYLMALATE DEHYDRATASE SMALL SUBUNIT 2-RELATED-RELATED"/>
    <property type="match status" value="1"/>
</dbReference>
<dbReference type="SUPFAM" id="SSF52016">
    <property type="entry name" value="LeuD/IlvD-like"/>
    <property type="match status" value="1"/>
</dbReference>
<evidence type="ECO:0000256" key="3">
    <source>
        <dbReference type="ARBA" id="ARBA00004729"/>
    </source>
</evidence>
<keyword evidence="13" id="KW-1185">Reference proteome</keyword>
<dbReference type="CDD" id="cd01577">
    <property type="entry name" value="IPMI_Swivel"/>
    <property type="match status" value="1"/>
</dbReference>